<dbReference type="GeneID" id="107465026"/>
<reference evidence="3" key="2">
    <citation type="submission" date="2025-08" db="UniProtKB">
        <authorList>
            <consortium name="RefSeq"/>
        </authorList>
    </citation>
    <scope>IDENTIFICATION</scope>
    <source>
        <tissue evidence="3">Whole plant</tissue>
    </source>
</reference>
<reference evidence="2" key="1">
    <citation type="journal article" date="2016" name="Nat. Genet.">
        <title>The genome sequences of Arachis duranensis and Arachis ipaensis, the diploid ancestors of cultivated peanut.</title>
        <authorList>
            <person name="Bertioli D.J."/>
            <person name="Cannon S.B."/>
            <person name="Froenicke L."/>
            <person name="Huang G."/>
            <person name="Farmer A.D."/>
            <person name="Cannon E.K."/>
            <person name="Liu X."/>
            <person name="Gao D."/>
            <person name="Clevenger J."/>
            <person name="Dash S."/>
            <person name="Ren L."/>
            <person name="Moretzsohn M.C."/>
            <person name="Shirasawa K."/>
            <person name="Huang W."/>
            <person name="Vidigal B."/>
            <person name="Abernathy B."/>
            <person name="Chu Y."/>
            <person name="Niederhuth C.E."/>
            <person name="Umale P."/>
            <person name="Araujo A.C."/>
            <person name="Kozik A."/>
            <person name="Kim K.D."/>
            <person name="Burow M.D."/>
            <person name="Varshney R.K."/>
            <person name="Wang X."/>
            <person name="Zhang X."/>
            <person name="Barkley N."/>
            <person name="Guimaraes P.M."/>
            <person name="Isobe S."/>
            <person name="Guo B."/>
            <person name="Liao B."/>
            <person name="Stalker H.T."/>
            <person name="Schmitz R.J."/>
            <person name="Scheffler B.E."/>
            <person name="Leal-Bertioli S.C."/>
            <person name="Xun X."/>
            <person name="Jackson S.A."/>
            <person name="Michelmore R."/>
            <person name="Ozias-Akins P."/>
        </authorList>
    </citation>
    <scope>NUCLEOTIDE SEQUENCE [LARGE SCALE GENOMIC DNA]</scope>
    <source>
        <strain evidence="2">cv. V14167</strain>
    </source>
</reference>
<dbReference type="InterPro" id="IPR056924">
    <property type="entry name" value="SH3_Tf2-1"/>
</dbReference>
<protein>
    <submittedName>
        <fullName evidence="3">Uncharacterized protein LOC107465026</fullName>
    </submittedName>
</protein>
<evidence type="ECO:0000313" key="3">
    <source>
        <dbReference type="RefSeq" id="XP_015939485.1"/>
    </source>
</evidence>
<dbReference type="KEGG" id="adu:107465026"/>
<name>A0A6P4BBD7_ARADU</name>
<sequence length="225" mass="26064">MPLVEFAYNNSYHVSIGMAPYEALYGRKCQSPLCWYEYEETSLLGLKLVAETAEQIKKIRSQMLTAQSRQNSYANRRRKSLEFDEGDYVFLSVTPITGVGRAIKAKKLNPRYIDPFQNLKRIGPVAYRIALPPHHSNLHDVFHVSQLQKYTFDASHILEPESVQMKEDLMLQVTPVRIDDTSIKRLCGKEVSLVKVVWSRAEIEEHTWELESKMRKDYPHLFSGN</sequence>
<feature type="domain" description="Tf2-1-like SH3-like" evidence="1">
    <location>
        <begin position="86"/>
        <end position="150"/>
    </location>
</feature>
<dbReference type="GO" id="GO:0003676">
    <property type="term" value="F:nucleic acid binding"/>
    <property type="evidence" value="ECO:0007669"/>
    <property type="project" value="InterPro"/>
</dbReference>
<accession>A0A6P4BBD7</accession>
<dbReference type="Pfam" id="PF24626">
    <property type="entry name" value="SH3_Tf2-1"/>
    <property type="match status" value="1"/>
</dbReference>
<dbReference type="Proteomes" id="UP000515211">
    <property type="component" value="Chromosome 9"/>
</dbReference>
<proteinExistence type="predicted"/>
<dbReference type="RefSeq" id="XP_015939485.1">
    <property type="nucleotide sequence ID" value="XM_016083999.1"/>
</dbReference>
<dbReference type="PANTHER" id="PTHR46148:SF60">
    <property type="entry name" value="CHROMO DOMAIN-CONTAINING PROTEIN"/>
    <property type="match status" value="1"/>
</dbReference>
<gene>
    <name evidence="3" type="primary">LOC107465026</name>
</gene>
<evidence type="ECO:0000259" key="1">
    <source>
        <dbReference type="Pfam" id="PF24626"/>
    </source>
</evidence>
<organism evidence="2 3">
    <name type="scientific">Arachis duranensis</name>
    <name type="common">Wild peanut</name>
    <dbReference type="NCBI Taxonomy" id="130453"/>
    <lineage>
        <taxon>Eukaryota</taxon>
        <taxon>Viridiplantae</taxon>
        <taxon>Streptophyta</taxon>
        <taxon>Embryophyta</taxon>
        <taxon>Tracheophyta</taxon>
        <taxon>Spermatophyta</taxon>
        <taxon>Magnoliopsida</taxon>
        <taxon>eudicotyledons</taxon>
        <taxon>Gunneridae</taxon>
        <taxon>Pentapetalae</taxon>
        <taxon>rosids</taxon>
        <taxon>fabids</taxon>
        <taxon>Fabales</taxon>
        <taxon>Fabaceae</taxon>
        <taxon>Papilionoideae</taxon>
        <taxon>50 kb inversion clade</taxon>
        <taxon>dalbergioids sensu lato</taxon>
        <taxon>Dalbergieae</taxon>
        <taxon>Pterocarpus clade</taxon>
        <taxon>Arachis</taxon>
    </lineage>
</organism>
<dbReference type="Gene3D" id="3.30.420.10">
    <property type="entry name" value="Ribonuclease H-like superfamily/Ribonuclease H"/>
    <property type="match status" value="1"/>
</dbReference>
<dbReference type="PANTHER" id="PTHR46148">
    <property type="entry name" value="CHROMO DOMAIN-CONTAINING PROTEIN"/>
    <property type="match status" value="1"/>
</dbReference>
<dbReference type="InterPro" id="IPR036397">
    <property type="entry name" value="RNaseH_sf"/>
</dbReference>
<keyword evidence="2" id="KW-1185">Reference proteome</keyword>
<evidence type="ECO:0000313" key="2">
    <source>
        <dbReference type="Proteomes" id="UP000515211"/>
    </source>
</evidence>
<dbReference type="AlphaFoldDB" id="A0A6P4BBD7"/>